<feature type="transmembrane region" description="Helical" evidence="5">
    <location>
        <begin position="61"/>
        <end position="80"/>
    </location>
</feature>
<dbReference type="Gene3D" id="1.20.120.550">
    <property type="entry name" value="Membrane associated eicosanoid/glutathione metabolism-like domain"/>
    <property type="match status" value="1"/>
</dbReference>
<evidence type="ECO:0000256" key="3">
    <source>
        <dbReference type="ARBA" id="ARBA00022989"/>
    </source>
</evidence>
<proteinExistence type="predicted"/>
<gene>
    <name evidence="6" type="ORF">METZ01_LOCUS191094</name>
</gene>
<dbReference type="SUPFAM" id="SSF161084">
    <property type="entry name" value="MAPEG domain-like"/>
    <property type="match status" value="1"/>
</dbReference>
<reference evidence="6" key="1">
    <citation type="submission" date="2018-05" db="EMBL/GenBank/DDBJ databases">
        <authorList>
            <person name="Lanie J.A."/>
            <person name="Ng W.-L."/>
            <person name="Kazmierczak K.M."/>
            <person name="Andrzejewski T.M."/>
            <person name="Davidsen T.M."/>
            <person name="Wayne K.J."/>
            <person name="Tettelin H."/>
            <person name="Glass J.I."/>
            <person name="Rusch D."/>
            <person name="Podicherti R."/>
            <person name="Tsui H.-C.T."/>
            <person name="Winkler M.E."/>
        </authorList>
    </citation>
    <scope>NUCLEOTIDE SEQUENCE</scope>
</reference>
<dbReference type="InterPro" id="IPR023352">
    <property type="entry name" value="MAPEG-like_dom_sf"/>
</dbReference>
<dbReference type="GO" id="GO:0016020">
    <property type="term" value="C:membrane"/>
    <property type="evidence" value="ECO:0007669"/>
    <property type="project" value="UniProtKB-SubCell"/>
</dbReference>
<keyword evidence="3 5" id="KW-1133">Transmembrane helix</keyword>
<feature type="transmembrane region" description="Helical" evidence="5">
    <location>
        <begin position="110"/>
        <end position="129"/>
    </location>
</feature>
<dbReference type="EMBL" id="UINC01039565">
    <property type="protein sequence ID" value="SVB38240.1"/>
    <property type="molecule type" value="Genomic_DNA"/>
</dbReference>
<feature type="transmembrane region" description="Helical" evidence="5">
    <location>
        <begin position="6"/>
        <end position="26"/>
    </location>
</feature>
<evidence type="ECO:0000313" key="6">
    <source>
        <dbReference type="EMBL" id="SVB38240.1"/>
    </source>
</evidence>
<keyword evidence="2 5" id="KW-0812">Transmembrane</keyword>
<dbReference type="Pfam" id="PF01124">
    <property type="entry name" value="MAPEG"/>
    <property type="match status" value="1"/>
</dbReference>
<dbReference type="AlphaFoldDB" id="A0A382DIE3"/>
<evidence type="ECO:0000256" key="1">
    <source>
        <dbReference type="ARBA" id="ARBA00004370"/>
    </source>
</evidence>
<comment type="subcellular location">
    <subcellularLocation>
        <location evidence="1">Membrane</location>
    </subcellularLocation>
</comment>
<sequence length="134" mass="15717">MTIVHPLIGMVVLTLLVAIRLLYFAINSTLTGKVHIKQFRIYDGEFPKYFQSARQHYKNMFEMPILFYILCILLIINNNYTQFDVILAWGFVLFRVLHSLARIPNRDVNLRFGLFTGSFIMLVIGWINFSLKIL</sequence>
<name>A0A382DIE3_9ZZZZ</name>
<evidence type="ECO:0000256" key="5">
    <source>
        <dbReference type="SAM" id="Phobius"/>
    </source>
</evidence>
<keyword evidence="4 5" id="KW-0472">Membrane</keyword>
<evidence type="ECO:0008006" key="7">
    <source>
        <dbReference type="Google" id="ProtNLM"/>
    </source>
</evidence>
<evidence type="ECO:0000256" key="2">
    <source>
        <dbReference type="ARBA" id="ARBA00022692"/>
    </source>
</evidence>
<organism evidence="6">
    <name type="scientific">marine metagenome</name>
    <dbReference type="NCBI Taxonomy" id="408172"/>
    <lineage>
        <taxon>unclassified sequences</taxon>
        <taxon>metagenomes</taxon>
        <taxon>ecological metagenomes</taxon>
    </lineage>
</organism>
<evidence type="ECO:0000256" key="4">
    <source>
        <dbReference type="ARBA" id="ARBA00023136"/>
    </source>
</evidence>
<protein>
    <recommendedName>
        <fullName evidence="7">MAPEG family protein</fullName>
    </recommendedName>
</protein>
<accession>A0A382DIE3</accession>
<dbReference type="InterPro" id="IPR001129">
    <property type="entry name" value="Membr-assoc_MAPEG"/>
</dbReference>